<sequence length="112" mass="13143">MDMIVYEEKRNTIKKEIKNILKLSLTEVILLQKIHELNSEKLDVIELKKHLHNGNAPISAQLNDLIKKGYFKKQRDTKDERRIFLYDINLTKVAEALAEYHNIVSLIVDTEI</sequence>
<dbReference type="SUPFAM" id="SSF46785">
    <property type="entry name" value="Winged helix' DNA-binding domain"/>
    <property type="match status" value="1"/>
</dbReference>
<keyword evidence="2" id="KW-0238">DNA-binding</keyword>
<evidence type="ECO:0000313" key="7">
    <source>
        <dbReference type="Proteomes" id="UP000235748"/>
    </source>
</evidence>
<dbReference type="InterPro" id="IPR036388">
    <property type="entry name" value="WH-like_DNA-bd_sf"/>
</dbReference>
<evidence type="ECO:0000256" key="3">
    <source>
        <dbReference type="ARBA" id="ARBA00023163"/>
    </source>
</evidence>
<accession>A0A1Z3U4C3</accession>
<dbReference type="EMBL" id="PNGG01000001">
    <property type="protein sequence ID" value="PMC20725.1"/>
    <property type="molecule type" value="Genomic_DNA"/>
</dbReference>
<evidence type="ECO:0000259" key="4">
    <source>
        <dbReference type="Pfam" id="PF22381"/>
    </source>
</evidence>
<dbReference type="GO" id="GO:0003677">
    <property type="term" value="F:DNA binding"/>
    <property type="evidence" value="ECO:0007669"/>
    <property type="project" value="UniProtKB-KW"/>
</dbReference>
<dbReference type="KEGG" id="spet:CEP67_09845"/>
<comment type="caution">
    <text evidence="6">The sequence shown here is derived from an EMBL/GenBank/DDBJ whole genome shotgun (WGS) entry which is preliminary data.</text>
</comment>
<evidence type="ECO:0000313" key="6">
    <source>
        <dbReference type="EMBL" id="PMC20725.1"/>
    </source>
</evidence>
<keyword evidence="3" id="KW-0804">Transcription</keyword>
<dbReference type="AlphaFoldDB" id="A0A2K4DVX9"/>
<dbReference type="Proteomes" id="UP001081438">
    <property type="component" value="Unassembled WGS sequence"/>
</dbReference>
<evidence type="ECO:0000256" key="1">
    <source>
        <dbReference type="ARBA" id="ARBA00023015"/>
    </source>
</evidence>
<dbReference type="InterPro" id="IPR036390">
    <property type="entry name" value="WH_DNA-bd_sf"/>
</dbReference>
<dbReference type="RefSeq" id="WP_040806096.1">
    <property type="nucleotide sequence ID" value="NZ_CP022096.2"/>
</dbReference>
<reference evidence="6 7" key="1">
    <citation type="submission" date="2017-09" db="EMBL/GenBank/DDBJ databases">
        <title>Bacterial strain isolated from the female urinary microbiota.</title>
        <authorList>
            <person name="Thomas-White K."/>
            <person name="Kumar N."/>
            <person name="Forster S."/>
            <person name="Putonti C."/>
            <person name="Lawley T."/>
            <person name="Wolfe A.J."/>
        </authorList>
    </citation>
    <scope>NUCLEOTIDE SEQUENCE [LARGE SCALE GENOMIC DNA]</scope>
    <source>
        <strain evidence="6 7">UMB0834</strain>
    </source>
</reference>
<keyword evidence="1" id="KW-0805">Transcription regulation</keyword>
<reference evidence="5" key="2">
    <citation type="journal article" date="2022" name="Int. J. Mol. Sci.">
        <title>Phenotypic and genotypic virulence characterisation of Staphylococcus pettenkoferi strains isolated from human bloodstream and diabetic foot infections.</title>
        <authorList>
            <person name="Magnan C."/>
        </authorList>
    </citation>
    <scope>NUCLEOTIDE SEQUENCE</scope>
    <source>
        <strain evidence="5">NSP020P</strain>
    </source>
</reference>
<dbReference type="Pfam" id="PF22381">
    <property type="entry name" value="Staph_reg_Sar_Rot"/>
    <property type="match status" value="1"/>
</dbReference>
<organism evidence="6 7">
    <name type="scientific">Staphylococcus pettenkoferi</name>
    <dbReference type="NCBI Taxonomy" id="170573"/>
    <lineage>
        <taxon>Bacteria</taxon>
        <taxon>Bacillati</taxon>
        <taxon>Bacillota</taxon>
        <taxon>Bacilli</taxon>
        <taxon>Bacillales</taxon>
        <taxon>Staphylococcaceae</taxon>
        <taxon>Staphylococcus</taxon>
    </lineage>
</organism>
<dbReference type="InterPro" id="IPR055166">
    <property type="entry name" value="Transc_reg_Sar_Rot_HTH"/>
</dbReference>
<proteinExistence type="predicted"/>
<dbReference type="GeneID" id="42044135"/>
<feature type="domain" description="Transcriptional regulator SarA/SarZ/Rot-like helix-turn-helix" evidence="4">
    <location>
        <begin position="13"/>
        <end position="86"/>
    </location>
</feature>
<name>A0A2K4DVX9_9STAP</name>
<accession>A0A2K4DVX9</accession>
<dbReference type="Proteomes" id="UP000235748">
    <property type="component" value="Unassembled WGS sequence"/>
</dbReference>
<protein>
    <submittedName>
        <fullName evidence="6">MarR family transcriptional regulator</fullName>
    </submittedName>
</protein>
<gene>
    <name evidence="6" type="ORF">CJ235_03335</name>
    <name evidence="5" type="ORF">NW112_07510</name>
</gene>
<dbReference type="Gene3D" id="1.10.10.10">
    <property type="entry name" value="Winged helix-like DNA-binding domain superfamily/Winged helix DNA-binding domain"/>
    <property type="match status" value="1"/>
</dbReference>
<evidence type="ECO:0000256" key="2">
    <source>
        <dbReference type="ARBA" id="ARBA00023125"/>
    </source>
</evidence>
<dbReference type="EMBL" id="JANSKX010000022">
    <property type="protein sequence ID" value="MCY1595083.1"/>
    <property type="molecule type" value="Genomic_DNA"/>
</dbReference>
<evidence type="ECO:0000313" key="5">
    <source>
        <dbReference type="EMBL" id="MCY1595083.1"/>
    </source>
</evidence>